<protein>
    <submittedName>
        <fullName evidence="1">Uncharacterized protein</fullName>
    </submittedName>
</protein>
<name>A0A0E2LTT3_PORGN</name>
<reference evidence="1 2" key="1">
    <citation type="submission" date="2013-06" db="EMBL/GenBank/DDBJ databases">
        <authorList>
            <person name="Weinstock G."/>
            <person name="Sodergren E."/>
            <person name="Lobos E.A."/>
            <person name="Fulton L."/>
            <person name="Fulton R."/>
            <person name="Courtney L."/>
            <person name="Fronick C."/>
            <person name="O'Laughlin M."/>
            <person name="Godfrey J."/>
            <person name="Wilson R.M."/>
            <person name="Miner T."/>
            <person name="Farmer C."/>
            <person name="Delehaunty K."/>
            <person name="Cordes M."/>
            <person name="Minx P."/>
            <person name="Tomlinson C."/>
            <person name="Chen J."/>
            <person name="Wollam A."/>
            <person name="Pepin K.H."/>
            <person name="Bhonagiri V."/>
            <person name="Zhang X."/>
            <person name="Warren W."/>
            <person name="Mitreva M."/>
            <person name="Mardis E.R."/>
            <person name="Wilson R.K."/>
        </authorList>
    </citation>
    <scope>NUCLEOTIDE SEQUENCE [LARGE SCALE GENOMIC DNA]</scope>
    <source>
        <strain evidence="1 2">F0570</strain>
    </source>
</reference>
<dbReference type="HOGENOM" id="CLU_3010401_0_0_10"/>
<accession>A0A0E2LTT3</accession>
<evidence type="ECO:0000313" key="2">
    <source>
        <dbReference type="Proteomes" id="UP000016630"/>
    </source>
</evidence>
<comment type="caution">
    <text evidence="1">The sequence shown here is derived from an EMBL/GenBank/DDBJ whole genome shotgun (WGS) entry which is preliminary data.</text>
</comment>
<organism evidence="1 2">
    <name type="scientific">Porphyromonas gingivalis F0570</name>
    <dbReference type="NCBI Taxonomy" id="1227271"/>
    <lineage>
        <taxon>Bacteria</taxon>
        <taxon>Pseudomonadati</taxon>
        <taxon>Bacteroidota</taxon>
        <taxon>Bacteroidia</taxon>
        <taxon>Bacteroidales</taxon>
        <taxon>Porphyromonadaceae</taxon>
        <taxon>Porphyromonas</taxon>
    </lineage>
</organism>
<dbReference type="AlphaFoldDB" id="A0A0E2LTT3"/>
<dbReference type="Proteomes" id="UP000016630">
    <property type="component" value="Unassembled WGS sequence"/>
</dbReference>
<dbReference type="EMBL" id="AWUW01000002">
    <property type="protein sequence ID" value="ERJ69036.1"/>
    <property type="molecule type" value="Genomic_DNA"/>
</dbReference>
<evidence type="ECO:0000313" key="1">
    <source>
        <dbReference type="EMBL" id="ERJ69036.1"/>
    </source>
</evidence>
<proteinExistence type="predicted"/>
<gene>
    <name evidence="1" type="ORF">HMPREF1555_00077</name>
</gene>
<sequence>MLGSSLFLHIPMTIIMYWLHGHTTCEKNFSALVLQISKLRYTFAVYYLANTHIYGREICPL</sequence>